<dbReference type="InterPro" id="IPR050103">
    <property type="entry name" value="Class-III_PLP-dep_AT"/>
</dbReference>
<dbReference type="SUPFAM" id="SSF51735">
    <property type="entry name" value="NAD(P)-binding Rossmann-fold domains"/>
    <property type="match status" value="1"/>
</dbReference>
<dbReference type="Gene3D" id="3.90.1150.10">
    <property type="entry name" value="Aspartate Aminotransferase, domain 1"/>
    <property type="match status" value="1"/>
</dbReference>
<keyword evidence="2 4" id="KW-0032">Aminotransferase</keyword>
<organism evidence="4 5">
    <name type="scientific">Microbulbifer variabilis</name>
    <dbReference type="NCBI Taxonomy" id="266805"/>
    <lineage>
        <taxon>Bacteria</taxon>
        <taxon>Pseudomonadati</taxon>
        <taxon>Pseudomonadota</taxon>
        <taxon>Gammaproteobacteria</taxon>
        <taxon>Cellvibrionales</taxon>
        <taxon>Microbulbiferaceae</taxon>
        <taxon>Microbulbifer</taxon>
    </lineage>
</organism>
<accession>A0ABY4VDP2</accession>
<keyword evidence="2 4" id="KW-0808">Transferase</keyword>
<proteinExistence type="predicted"/>
<dbReference type="Pfam" id="PF00202">
    <property type="entry name" value="Aminotran_3"/>
    <property type="match status" value="1"/>
</dbReference>
<evidence type="ECO:0000256" key="1">
    <source>
        <dbReference type="ARBA" id="ARBA00001933"/>
    </source>
</evidence>
<evidence type="ECO:0000256" key="2">
    <source>
        <dbReference type="ARBA" id="ARBA00022576"/>
    </source>
</evidence>
<dbReference type="InterPro" id="IPR049704">
    <property type="entry name" value="Aminotrans_3_PPA_site"/>
</dbReference>
<dbReference type="Gene3D" id="3.40.640.10">
    <property type="entry name" value="Type I PLP-dependent aspartate aminotransferase-like (Major domain)"/>
    <property type="match status" value="1"/>
</dbReference>
<dbReference type="Proteomes" id="UP001055658">
    <property type="component" value="Chromosome"/>
</dbReference>
<dbReference type="InterPro" id="IPR015424">
    <property type="entry name" value="PyrdxlP-dep_Trfase"/>
</dbReference>
<name>A0ABY4VDP2_9GAMM</name>
<dbReference type="RefSeq" id="WP_252084772.1">
    <property type="nucleotide sequence ID" value="NZ_CP092418.1"/>
</dbReference>
<evidence type="ECO:0000313" key="4">
    <source>
        <dbReference type="EMBL" id="USD22413.1"/>
    </source>
</evidence>
<dbReference type="SUPFAM" id="SSF53383">
    <property type="entry name" value="PLP-dependent transferases"/>
    <property type="match status" value="1"/>
</dbReference>
<dbReference type="Gene3D" id="3.40.50.720">
    <property type="entry name" value="NAD(P)-binding Rossmann-like Domain"/>
    <property type="match status" value="1"/>
</dbReference>
<dbReference type="InterPro" id="IPR015421">
    <property type="entry name" value="PyrdxlP-dep_Trfase_major"/>
</dbReference>
<dbReference type="CDD" id="cd00610">
    <property type="entry name" value="OAT_like"/>
    <property type="match status" value="1"/>
</dbReference>
<dbReference type="InterPro" id="IPR005814">
    <property type="entry name" value="Aminotrans_3"/>
</dbReference>
<dbReference type="PANTHER" id="PTHR11986:SF121">
    <property type="entry name" value="BLR3010 PROTEIN"/>
    <property type="match status" value="1"/>
</dbReference>
<sequence>MKFGFIAHPTSVTLKRHVKLIDLVNRNIDEQSNGYHEDYWKKQNLVPFTTFDSVISKAGSQCSGIIHYMPLTAEEMLSEHRNVTKRVIEGINDLQSRGAELVGLGGFTGIVGNRGLQTAEKCSIPITTGNSLTAYAAQRNILQAMERLELSPQGIEVAIIGYPGSISLAIAQLLIDKGCHLTLVHRGKSDPDKYLNYLPSQMHSSVTLTNNIEDCYGRIKFYIAATSTGSVIDPARLLSGSIVVDAALPKDVMPTLQPREDILIIDGGLISAGPEVSFGEATKNFAPKKFMNGCLAETIVLTLEQCREDYSLGRILPPERVLNIGQLAEKHGFTTVPMATDGEWITDSHFYGLLRHHRDIQVSLDTSKHLQRTQTISRFRHHINPVMADFYQFNHIERVFHHGSGCQLTDMDGTIYLDFVAGYGCLNTGHNHPKVTKAITDYLSSENPTFVQYVSMPYHASLLAERLAELAPGDLSRVFLSNSGTEAVEAAIKMALAATSTGRLIYCDNGYHGKTLGALSITGRTKHRSEFEPLLPECHEIPFGCLTALEEELQKGDVRAFILEPIQGEGGVLLPPKGYLKEVRRLCTKYNVIMILDEVQTGLGRTGKLFCCEWENVVPDILILSKSLSGGTIPIGATISNPRLWDSAYGSMDRCILHTSTFGGGNLAAATALATLNVIVEENLAANAIAMGEKLKSSLEEIASQYPFIKSVRGMGLMLAIEFSQSFKGSINATAQELAHRLPWNSRETYKMLSDNAKHHMLAAIDAIESNLEDMFSLRFVTKLSQEHNILTFLTANNSRVMRIQPPLVLNSQEALRFISAFDSVCRDMSTFMD</sequence>
<evidence type="ECO:0000256" key="3">
    <source>
        <dbReference type="ARBA" id="ARBA00022898"/>
    </source>
</evidence>
<keyword evidence="5" id="KW-1185">Reference proteome</keyword>
<keyword evidence="3" id="KW-0663">Pyridoxal phosphate</keyword>
<dbReference type="InterPro" id="IPR036291">
    <property type="entry name" value="NAD(P)-bd_dom_sf"/>
</dbReference>
<dbReference type="PANTHER" id="PTHR11986">
    <property type="entry name" value="AMINOTRANSFERASE CLASS III"/>
    <property type="match status" value="1"/>
</dbReference>
<gene>
    <name evidence="4" type="ORF">MJO52_04595</name>
</gene>
<dbReference type="GO" id="GO:0008483">
    <property type="term" value="F:transaminase activity"/>
    <property type="evidence" value="ECO:0007669"/>
    <property type="project" value="UniProtKB-KW"/>
</dbReference>
<dbReference type="EMBL" id="CP092418">
    <property type="protein sequence ID" value="USD22413.1"/>
    <property type="molecule type" value="Genomic_DNA"/>
</dbReference>
<dbReference type="PROSITE" id="PS00600">
    <property type="entry name" value="AA_TRANSFER_CLASS_3"/>
    <property type="match status" value="1"/>
</dbReference>
<evidence type="ECO:0000313" key="5">
    <source>
        <dbReference type="Proteomes" id="UP001055658"/>
    </source>
</evidence>
<protein>
    <submittedName>
        <fullName evidence="4">Aminotransferase class III-fold pyridoxal phosphate-dependent enzyme</fullName>
    </submittedName>
</protein>
<dbReference type="InterPro" id="IPR015422">
    <property type="entry name" value="PyrdxlP-dep_Trfase_small"/>
</dbReference>
<comment type="cofactor">
    <cofactor evidence="1">
        <name>pyridoxal 5'-phosphate</name>
        <dbReference type="ChEBI" id="CHEBI:597326"/>
    </cofactor>
</comment>
<reference evidence="4" key="1">
    <citation type="submission" date="2022-02" db="EMBL/GenBank/DDBJ databases">
        <title>Coral-associated bacteria.</title>
        <authorList>
            <person name="Tang K."/>
            <person name="Wang X."/>
        </authorList>
    </citation>
    <scope>NUCLEOTIDE SEQUENCE</scope>
    <source>
        <strain evidence="4">SCSIO 43006</strain>
    </source>
</reference>